<feature type="compositionally biased region" description="Polar residues" evidence="1">
    <location>
        <begin position="428"/>
        <end position="443"/>
    </location>
</feature>
<feature type="compositionally biased region" description="Polar residues" evidence="1">
    <location>
        <begin position="271"/>
        <end position="281"/>
    </location>
</feature>
<protein>
    <submittedName>
        <fullName evidence="2">Uncharacterized protein</fullName>
    </submittedName>
</protein>
<accession>A0A409W672</accession>
<dbReference type="Proteomes" id="UP000284706">
    <property type="component" value="Unassembled WGS sequence"/>
</dbReference>
<name>A0A409W672_9AGAR</name>
<evidence type="ECO:0000256" key="1">
    <source>
        <dbReference type="SAM" id="MobiDB-lite"/>
    </source>
</evidence>
<feature type="compositionally biased region" description="Polar residues" evidence="1">
    <location>
        <begin position="133"/>
        <end position="152"/>
    </location>
</feature>
<dbReference type="EMBL" id="NHYE01005371">
    <property type="protein sequence ID" value="PPQ73982.1"/>
    <property type="molecule type" value="Genomic_DNA"/>
</dbReference>
<evidence type="ECO:0000313" key="2">
    <source>
        <dbReference type="EMBL" id="PPQ73982.1"/>
    </source>
</evidence>
<feature type="region of interest" description="Disordered" evidence="1">
    <location>
        <begin position="133"/>
        <end position="168"/>
    </location>
</feature>
<organism evidence="2 3">
    <name type="scientific">Gymnopilus dilepis</name>
    <dbReference type="NCBI Taxonomy" id="231916"/>
    <lineage>
        <taxon>Eukaryota</taxon>
        <taxon>Fungi</taxon>
        <taxon>Dikarya</taxon>
        <taxon>Basidiomycota</taxon>
        <taxon>Agaricomycotina</taxon>
        <taxon>Agaricomycetes</taxon>
        <taxon>Agaricomycetidae</taxon>
        <taxon>Agaricales</taxon>
        <taxon>Agaricineae</taxon>
        <taxon>Hymenogastraceae</taxon>
        <taxon>Gymnopilus</taxon>
    </lineage>
</organism>
<dbReference type="InParanoid" id="A0A409W672"/>
<gene>
    <name evidence="2" type="ORF">CVT26_006351</name>
</gene>
<feature type="compositionally biased region" description="Low complexity" evidence="1">
    <location>
        <begin position="153"/>
        <end position="164"/>
    </location>
</feature>
<feature type="region of interest" description="Disordered" evidence="1">
    <location>
        <begin position="239"/>
        <end position="348"/>
    </location>
</feature>
<dbReference type="AlphaFoldDB" id="A0A409W672"/>
<feature type="compositionally biased region" description="Polar residues" evidence="1">
    <location>
        <begin position="245"/>
        <end position="263"/>
    </location>
</feature>
<feature type="compositionally biased region" description="Low complexity" evidence="1">
    <location>
        <begin position="468"/>
        <end position="493"/>
    </location>
</feature>
<feature type="compositionally biased region" description="Low complexity" evidence="1">
    <location>
        <begin position="407"/>
        <end position="417"/>
    </location>
</feature>
<feature type="region of interest" description="Disordered" evidence="1">
    <location>
        <begin position="388"/>
        <end position="522"/>
    </location>
</feature>
<keyword evidence="3" id="KW-1185">Reference proteome</keyword>
<reference evidence="2 3" key="1">
    <citation type="journal article" date="2018" name="Evol. Lett.">
        <title>Horizontal gene cluster transfer increased hallucinogenic mushroom diversity.</title>
        <authorList>
            <person name="Reynolds H.T."/>
            <person name="Vijayakumar V."/>
            <person name="Gluck-Thaler E."/>
            <person name="Korotkin H.B."/>
            <person name="Matheny P.B."/>
            <person name="Slot J.C."/>
        </authorList>
    </citation>
    <scope>NUCLEOTIDE SEQUENCE [LARGE SCALE GENOMIC DNA]</scope>
    <source>
        <strain evidence="2 3">SRW20</strain>
    </source>
</reference>
<evidence type="ECO:0000313" key="3">
    <source>
        <dbReference type="Proteomes" id="UP000284706"/>
    </source>
</evidence>
<feature type="compositionally biased region" description="Low complexity" evidence="1">
    <location>
        <begin position="448"/>
        <end position="459"/>
    </location>
</feature>
<feature type="compositionally biased region" description="Pro residues" evidence="1">
    <location>
        <begin position="393"/>
        <end position="406"/>
    </location>
</feature>
<proteinExistence type="predicted"/>
<sequence>MDDALRDKINQVKKKPSPFEHLTSMINEVDALDNLIQENHGLWSHEDCDQYRELVNEAFSVAALSLDASLLVPANQIRVQVKRDSASLGRDISKVVSFLRDLFGSNTRNAPLGHREEDIRNLHRQLTAYENVFQSQTSRRQTAPGLSQDSRTQQNDDSQNQENNYEADRRYFDGMQDAELVRIDMNIVEGSYNVYDANGQLHQEQGPPPKGKINSSFMPNVKGVRWTDSVFTAVGGNYTGPRALSGSTLSRQTQSGLSVQHSASYPGPNAYQPNGQQTGSTVAMPPQPKPHNNYGGLYEGDGERNASQATLPLYEPNASGGPPNQGPPAPQYPMQGPNGHPGMQGGYNPYYQTGFPAQYSPPMQVPYNQQYPMGPPMPYYPQLAPFQGYAYPMAPPPGQQPQPQSQPQPQQQPQSQPQPHPKQRFEEQTTNDTTGRMTANFANLSLGVSASVHHQASSSRTSLNDAGPSASSSSAPPAQSAQTPAQPDPANGGATNGGKGKEKAKLNWNFHFKKGRAERDDD</sequence>
<comment type="caution">
    <text evidence="2">The sequence shown here is derived from an EMBL/GenBank/DDBJ whole genome shotgun (WGS) entry which is preliminary data.</text>
</comment>